<accession>A0A6A4IE16</accession>
<organism evidence="1 2">
    <name type="scientific">Gymnopus androsaceus JB14</name>
    <dbReference type="NCBI Taxonomy" id="1447944"/>
    <lineage>
        <taxon>Eukaryota</taxon>
        <taxon>Fungi</taxon>
        <taxon>Dikarya</taxon>
        <taxon>Basidiomycota</taxon>
        <taxon>Agaricomycotina</taxon>
        <taxon>Agaricomycetes</taxon>
        <taxon>Agaricomycetidae</taxon>
        <taxon>Agaricales</taxon>
        <taxon>Marasmiineae</taxon>
        <taxon>Omphalotaceae</taxon>
        <taxon>Gymnopus</taxon>
    </lineage>
</organism>
<dbReference type="OrthoDB" id="3229881at2759"/>
<protein>
    <submittedName>
        <fullName evidence="1">Uncharacterized protein</fullName>
    </submittedName>
</protein>
<gene>
    <name evidence="1" type="ORF">BT96DRAFT_378624</name>
</gene>
<reference evidence="1" key="1">
    <citation type="journal article" date="2019" name="Environ. Microbiol.">
        <title>Fungal ecological strategies reflected in gene transcription - a case study of two litter decomposers.</title>
        <authorList>
            <person name="Barbi F."/>
            <person name="Kohler A."/>
            <person name="Barry K."/>
            <person name="Baskaran P."/>
            <person name="Daum C."/>
            <person name="Fauchery L."/>
            <person name="Ihrmark K."/>
            <person name="Kuo A."/>
            <person name="LaButti K."/>
            <person name="Lipzen A."/>
            <person name="Morin E."/>
            <person name="Grigoriev I.V."/>
            <person name="Henrissat B."/>
            <person name="Lindahl B."/>
            <person name="Martin F."/>
        </authorList>
    </citation>
    <scope>NUCLEOTIDE SEQUENCE</scope>
    <source>
        <strain evidence="1">JB14</strain>
    </source>
</reference>
<sequence>MFVVQMKSEISALTSEPSFYYVRQNRLWRYVNDSCTHAVNIVNGSEHAPGTEQFPLQLILDEKPSGIDKGTWKWHGTKLIYQFGSANNSGIYYDCRLSDGGHSLVTFLQRPTTPPLFCALVTLHGFEHDRF</sequence>
<name>A0A6A4IE16_9AGAR</name>
<dbReference type="Proteomes" id="UP000799118">
    <property type="component" value="Unassembled WGS sequence"/>
</dbReference>
<dbReference type="AlphaFoldDB" id="A0A6A4IE16"/>
<dbReference type="EMBL" id="ML769385">
    <property type="protein sequence ID" value="KAE9410502.1"/>
    <property type="molecule type" value="Genomic_DNA"/>
</dbReference>
<keyword evidence="2" id="KW-1185">Reference proteome</keyword>
<evidence type="ECO:0000313" key="2">
    <source>
        <dbReference type="Proteomes" id="UP000799118"/>
    </source>
</evidence>
<proteinExistence type="predicted"/>
<evidence type="ECO:0000313" key="1">
    <source>
        <dbReference type="EMBL" id="KAE9410502.1"/>
    </source>
</evidence>